<dbReference type="PANTHER" id="PTHR47840:SF1">
    <property type="entry name" value="ZN(II)2CYS6 TRANSCRIPTION FACTOR (EUROFUNG)"/>
    <property type="match status" value="1"/>
</dbReference>
<dbReference type="PANTHER" id="PTHR47840">
    <property type="entry name" value="ZN(II)2CYS6 TRANSCRIPTION FACTOR (EUROFUNG)-RELATED"/>
    <property type="match status" value="1"/>
</dbReference>
<keyword evidence="3" id="KW-0238">DNA-binding</keyword>
<dbReference type="InterPro" id="IPR001138">
    <property type="entry name" value="Zn2Cys6_DnaBD"/>
</dbReference>
<sequence>MGRNRKKILQDVIDDIPDAKLQGFPDEPGTLYHALNLRLDIQGITSNYKCNLQVQVNRRASTTSLRPHAPKTVAEPVLVPPTSPGRKRKVKCQLTDKDVDTCAECIKSGTQCTIEAPDTDENLGSSPSHAHKKEYDSRLERIESLLRKLVDAHEQQSSSSAQLPTASSSIWNDFLLNTPVDDILSLADDRGLATPQQPETPDAKKSLVALLPSEQDAVTIVTNSTAWRWGAENPPGSVLKSDDTMRLLETATISRGSAIHVAKTLLLFALYMQQLPSTFDMQLSKCESVEKAIELIVEQVGLFMLSNEDDTCTLDGLECLTLLSLIPLNDAAIRKAWMAFRRVLDVSRLNGLQNSFSLSARNSSSSDMALRRRLWLSAACGDCYCSLLLGLEPGVGLEPFGPQSERWSDPSADDDANVQRRICLIMVRIAQRNVLGLHHDRHILQDIDMALNELQDPMLSDWWKIPSFREGRSLDSAKEPNRLVCQLWFLQAQIFTHMPIAFGKAAAEAIHSLDTCIEASRFTLNRYIGLLYARDQLSRCRTVDQAVFFAAVVLILAKVQVRHLKMPFTASKYDSDRALVEQVVDSFEAVGKISHREHVGRDIFHILSSLLNISGSQDLFSKDDSSCNSEVFGGSHLATSKSGMEDIIASSIQPVLDPQSPASHLIAIFLATSRFAPAAPNNSQELSPRFKGIGFDDFIDTTLL</sequence>
<keyword evidence="2" id="KW-0805">Transcription regulation</keyword>
<dbReference type="CDD" id="cd00067">
    <property type="entry name" value="GAL4"/>
    <property type="match status" value="1"/>
</dbReference>
<dbReference type="KEGG" id="trg:TRUGW13939_07506"/>
<evidence type="ECO:0000256" key="5">
    <source>
        <dbReference type="ARBA" id="ARBA00023242"/>
    </source>
</evidence>
<dbReference type="Proteomes" id="UP000509510">
    <property type="component" value="Chromosome IV"/>
</dbReference>
<dbReference type="AlphaFoldDB" id="A0A7H8R3W3"/>
<organism evidence="7 8">
    <name type="scientific">Talaromyces rugulosus</name>
    <name type="common">Penicillium rugulosum</name>
    <dbReference type="NCBI Taxonomy" id="121627"/>
    <lineage>
        <taxon>Eukaryota</taxon>
        <taxon>Fungi</taxon>
        <taxon>Dikarya</taxon>
        <taxon>Ascomycota</taxon>
        <taxon>Pezizomycotina</taxon>
        <taxon>Eurotiomycetes</taxon>
        <taxon>Eurotiomycetidae</taxon>
        <taxon>Eurotiales</taxon>
        <taxon>Trichocomaceae</taxon>
        <taxon>Talaromyces</taxon>
        <taxon>Talaromyces sect. Islandici</taxon>
    </lineage>
</organism>
<evidence type="ECO:0000256" key="3">
    <source>
        <dbReference type="ARBA" id="ARBA00023125"/>
    </source>
</evidence>
<evidence type="ECO:0000256" key="1">
    <source>
        <dbReference type="ARBA" id="ARBA00022723"/>
    </source>
</evidence>
<dbReference type="EMBL" id="CP055901">
    <property type="protein sequence ID" value="QKX60361.1"/>
    <property type="molecule type" value="Genomic_DNA"/>
</dbReference>
<proteinExistence type="predicted"/>
<dbReference type="GeneID" id="55994997"/>
<dbReference type="GO" id="GO:0008270">
    <property type="term" value="F:zinc ion binding"/>
    <property type="evidence" value="ECO:0007669"/>
    <property type="project" value="InterPro"/>
</dbReference>
<dbReference type="CDD" id="cd12148">
    <property type="entry name" value="fungal_TF_MHR"/>
    <property type="match status" value="1"/>
</dbReference>
<name>A0A7H8R3W3_TALRU</name>
<dbReference type="InterPro" id="IPR036864">
    <property type="entry name" value="Zn2-C6_fun-type_DNA-bd_sf"/>
</dbReference>
<dbReference type="InterPro" id="IPR007219">
    <property type="entry name" value="XnlR_reg_dom"/>
</dbReference>
<gene>
    <name evidence="7" type="ORF">TRUGW13939_07506</name>
</gene>
<dbReference type="Gene3D" id="4.10.240.10">
    <property type="entry name" value="Zn(2)-C6 fungal-type DNA-binding domain"/>
    <property type="match status" value="1"/>
</dbReference>
<keyword evidence="1" id="KW-0479">Metal-binding</keyword>
<accession>A0A7H8R3W3</accession>
<reference evidence="8" key="1">
    <citation type="submission" date="2020-06" db="EMBL/GenBank/DDBJ databases">
        <title>A chromosome-scale genome assembly of Talaromyces rugulosus W13939.</title>
        <authorList>
            <person name="Wang B."/>
            <person name="Guo L."/>
            <person name="Ye K."/>
            <person name="Wang L."/>
        </authorList>
    </citation>
    <scope>NUCLEOTIDE SEQUENCE [LARGE SCALE GENOMIC DNA]</scope>
    <source>
        <strain evidence="8">W13939</strain>
    </source>
</reference>
<evidence type="ECO:0000313" key="7">
    <source>
        <dbReference type="EMBL" id="QKX60361.1"/>
    </source>
</evidence>
<keyword evidence="4" id="KW-0804">Transcription</keyword>
<dbReference type="Pfam" id="PF04082">
    <property type="entry name" value="Fungal_trans"/>
    <property type="match status" value="1"/>
</dbReference>
<evidence type="ECO:0000313" key="8">
    <source>
        <dbReference type="Proteomes" id="UP000509510"/>
    </source>
</evidence>
<protein>
    <recommendedName>
        <fullName evidence="6">Xylanolytic transcriptional activator regulatory domain-containing protein</fullName>
    </recommendedName>
</protein>
<evidence type="ECO:0000259" key="6">
    <source>
        <dbReference type="Pfam" id="PF04082"/>
    </source>
</evidence>
<dbReference type="GO" id="GO:0003677">
    <property type="term" value="F:DNA binding"/>
    <property type="evidence" value="ECO:0007669"/>
    <property type="project" value="UniProtKB-KW"/>
</dbReference>
<dbReference type="OrthoDB" id="5392779at2759"/>
<keyword evidence="8" id="KW-1185">Reference proteome</keyword>
<evidence type="ECO:0000256" key="2">
    <source>
        <dbReference type="ARBA" id="ARBA00023015"/>
    </source>
</evidence>
<dbReference type="GO" id="GO:0000981">
    <property type="term" value="F:DNA-binding transcription factor activity, RNA polymerase II-specific"/>
    <property type="evidence" value="ECO:0007669"/>
    <property type="project" value="InterPro"/>
</dbReference>
<dbReference type="RefSeq" id="XP_035346538.1">
    <property type="nucleotide sequence ID" value="XM_035490645.1"/>
</dbReference>
<evidence type="ECO:0000256" key="4">
    <source>
        <dbReference type="ARBA" id="ARBA00023163"/>
    </source>
</evidence>
<feature type="domain" description="Xylanolytic transcriptional activator regulatory" evidence="6">
    <location>
        <begin position="306"/>
        <end position="393"/>
    </location>
</feature>
<keyword evidence="5" id="KW-0539">Nucleus</keyword>